<proteinExistence type="predicted"/>
<evidence type="ECO:0000256" key="1">
    <source>
        <dbReference type="SAM" id="SignalP"/>
    </source>
</evidence>
<evidence type="ECO:0000313" key="3">
    <source>
        <dbReference type="Proteomes" id="UP000028547"/>
    </source>
</evidence>
<accession>A0A084SJ18</accession>
<comment type="caution">
    <text evidence="2">The sequence shown here is derived from an EMBL/GenBank/DDBJ whole genome shotgun (WGS) entry which is preliminary data.</text>
</comment>
<dbReference type="RefSeq" id="WP_043408687.1">
    <property type="nucleotide sequence ID" value="NZ_JPMI01000291.1"/>
</dbReference>
<dbReference type="Proteomes" id="UP000028547">
    <property type="component" value="Unassembled WGS sequence"/>
</dbReference>
<dbReference type="AlphaFoldDB" id="A0A084SJ18"/>
<keyword evidence="1" id="KW-0732">Signal</keyword>
<feature type="signal peptide" evidence="1">
    <location>
        <begin position="1"/>
        <end position="26"/>
    </location>
</feature>
<protein>
    <submittedName>
        <fullName evidence="2">Uncharacterized protein</fullName>
    </submittedName>
</protein>
<dbReference type="EMBL" id="JPMI01000291">
    <property type="protein sequence ID" value="KFA88453.1"/>
    <property type="molecule type" value="Genomic_DNA"/>
</dbReference>
<name>A0A084SJ18_9BACT</name>
<feature type="chain" id="PRO_5001781365" evidence="1">
    <location>
        <begin position="27"/>
        <end position="98"/>
    </location>
</feature>
<reference evidence="2 3" key="1">
    <citation type="submission" date="2014-07" db="EMBL/GenBank/DDBJ databases">
        <title>Draft Genome Sequence of Gephyronic Acid Producer, Cystobacter violaceus Strain Cb vi76.</title>
        <authorList>
            <person name="Stevens D.C."/>
            <person name="Young J."/>
            <person name="Carmichael R."/>
            <person name="Tan J."/>
            <person name="Taylor R.E."/>
        </authorList>
    </citation>
    <scope>NUCLEOTIDE SEQUENCE [LARGE SCALE GENOMIC DNA]</scope>
    <source>
        <strain evidence="2 3">Cb vi76</strain>
    </source>
</reference>
<sequence length="98" mass="10299">MNRVKKASWWAVVLAGGLMLALPAAAQKKPAGDCRGTCMSKASTEVESCAKACPVPSNDPSSREAAGKCMNRCAEKFRAAEASCAKTCPAPKKEDQTH</sequence>
<evidence type="ECO:0000313" key="2">
    <source>
        <dbReference type="EMBL" id="KFA88453.1"/>
    </source>
</evidence>
<organism evidence="2 3">
    <name type="scientific">Archangium violaceum Cb vi76</name>
    <dbReference type="NCBI Taxonomy" id="1406225"/>
    <lineage>
        <taxon>Bacteria</taxon>
        <taxon>Pseudomonadati</taxon>
        <taxon>Myxococcota</taxon>
        <taxon>Myxococcia</taxon>
        <taxon>Myxococcales</taxon>
        <taxon>Cystobacterineae</taxon>
        <taxon>Archangiaceae</taxon>
        <taxon>Archangium</taxon>
    </lineage>
</organism>
<gene>
    <name evidence="2" type="ORF">Q664_41260</name>
</gene>